<sequence>MNQIEYIFWKYNGTGNRSTRRTDWISNVHKDFLNNILNNKDIILLLSLVNNTSPFNIKTLIINSWFVMDG</sequence>
<dbReference type="InterPro" id="IPR009846">
    <property type="entry name" value="SF3b5/RDS3-10"/>
</dbReference>
<reference evidence="1" key="1">
    <citation type="journal article" date="2015" name="Genome Biol. Evol.">
        <title>Nucleomorph Genome Sequences of Two Chlorarachniophytes, Amorphochlora amoebiformis and Lotharella vacuolata.</title>
        <authorList>
            <person name="Suzuki S."/>
            <person name="Shirato S."/>
            <person name="Hirakawa Y."/>
            <person name="Ishida K."/>
        </authorList>
    </citation>
    <scope>NUCLEOTIDE SEQUENCE</scope>
    <source>
        <strain evidence="1">CCMP2058</strain>
    </source>
</reference>
<organism evidence="1">
    <name type="scientific">Amorphochlora amoebiformis</name>
    <dbReference type="NCBI Taxonomy" id="1561963"/>
    <lineage>
        <taxon>Eukaryota</taxon>
        <taxon>Sar</taxon>
        <taxon>Rhizaria</taxon>
        <taxon>Cercozoa</taxon>
        <taxon>Chlorarachniophyceae</taxon>
        <taxon>Amorphochlora</taxon>
    </lineage>
</organism>
<protein>
    <submittedName>
        <fullName evidence="1">mRNA splicing factor 3b5</fullName>
    </submittedName>
</protein>
<geneLocation type="nucleomorph" evidence="1"/>
<accession>A0A0H5BIT9</accession>
<dbReference type="EMBL" id="AB996604">
    <property type="protein sequence ID" value="BAS01973.1"/>
    <property type="molecule type" value="Genomic_DNA"/>
</dbReference>
<dbReference type="Pfam" id="PF07189">
    <property type="entry name" value="SF3b10"/>
    <property type="match status" value="1"/>
</dbReference>
<keyword evidence="1" id="KW-0542">Nucleomorph</keyword>
<evidence type="ECO:0000313" key="1">
    <source>
        <dbReference type="EMBL" id="BAS01973.1"/>
    </source>
</evidence>
<gene>
    <name evidence="1" type="primary">sf3b5</name>
</gene>
<proteinExistence type="predicted"/>
<name>A0A0H5BIT9_9EUKA</name>
<dbReference type="AlphaFoldDB" id="A0A0H5BIT9"/>